<sequence length="55" mass="5488">MKKGLAQYLIAAVLVLLAAIAVMQGDPALAGLGWVRAATEVAAPAGPPEATPVPH</sequence>
<dbReference type="Proteomes" id="UP001212602">
    <property type="component" value="Unassembled WGS sequence"/>
</dbReference>
<keyword evidence="2" id="KW-1185">Reference proteome</keyword>
<dbReference type="AlphaFoldDB" id="A0AAE3N8U0"/>
<reference evidence="1" key="1">
    <citation type="submission" date="2023-01" db="EMBL/GenBank/DDBJ databases">
        <title>Xenophilus mangrovi sp. nov., isolated from soil of Mangrove nature reserve.</title>
        <authorList>
            <person name="Xu S."/>
            <person name="Liu Z."/>
            <person name="Xu Y."/>
        </authorList>
    </citation>
    <scope>NUCLEOTIDE SEQUENCE</scope>
    <source>
        <strain evidence="1">YW8</strain>
    </source>
</reference>
<accession>A0AAE3N8U0</accession>
<gene>
    <name evidence="1" type="ORF">PGB34_09915</name>
</gene>
<organism evidence="1 2">
    <name type="scientific">Xenophilus arseniciresistens</name>
    <dbReference type="NCBI Taxonomy" id="1283306"/>
    <lineage>
        <taxon>Bacteria</taxon>
        <taxon>Pseudomonadati</taxon>
        <taxon>Pseudomonadota</taxon>
        <taxon>Betaproteobacteria</taxon>
        <taxon>Burkholderiales</taxon>
        <taxon>Comamonadaceae</taxon>
        <taxon>Xenophilus</taxon>
    </lineage>
</organism>
<dbReference type="EMBL" id="JAQIPB010000003">
    <property type="protein sequence ID" value="MDA7416679.1"/>
    <property type="molecule type" value="Genomic_DNA"/>
</dbReference>
<evidence type="ECO:0000313" key="2">
    <source>
        <dbReference type="Proteomes" id="UP001212602"/>
    </source>
</evidence>
<protein>
    <submittedName>
        <fullName evidence="1">Uncharacterized protein</fullName>
    </submittedName>
</protein>
<comment type="caution">
    <text evidence="1">The sequence shown here is derived from an EMBL/GenBank/DDBJ whole genome shotgun (WGS) entry which is preliminary data.</text>
</comment>
<evidence type="ECO:0000313" key="1">
    <source>
        <dbReference type="EMBL" id="MDA7416679.1"/>
    </source>
</evidence>
<name>A0AAE3N8U0_9BURK</name>
<proteinExistence type="predicted"/>
<dbReference type="RefSeq" id="WP_271427915.1">
    <property type="nucleotide sequence ID" value="NZ_JAQIPB010000003.1"/>
</dbReference>